<keyword evidence="3" id="KW-1185">Reference proteome</keyword>
<dbReference type="Proteomes" id="UP000186940">
    <property type="component" value="Unassembled WGS sequence"/>
</dbReference>
<keyword evidence="1" id="KW-0812">Transmembrane</keyword>
<organism evidence="2 3">
    <name type="scientific">Candidatus Syntropharchaeum caldarium</name>
    <dbReference type="NCBI Taxonomy" id="1838285"/>
    <lineage>
        <taxon>Archaea</taxon>
        <taxon>Methanobacteriati</taxon>
        <taxon>Methanobacteriota</taxon>
        <taxon>Stenosarchaea group</taxon>
        <taxon>Methanomicrobia</taxon>
        <taxon>Methanosarcinales</taxon>
        <taxon>ANME-2 cluster</taxon>
        <taxon>Candidatus Syntropharchaeum</taxon>
    </lineage>
</organism>
<sequence>MTETTTLFTVSIVLWTGIILYLVYLHLKLKSIEKKVHVYEGDH</sequence>
<keyword evidence="1" id="KW-1133">Transmembrane helix</keyword>
<comment type="caution">
    <text evidence="2">The sequence shown here is derived from an EMBL/GenBank/DDBJ whole genome shotgun (WGS) entry which is preliminary data.</text>
</comment>
<evidence type="ECO:0000313" key="3">
    <source>
        <dbReference type="Proteomes" id="UP000186940"/>
    </source>
</evidence>
<dbReference type="EMBL" id="LYOS01000003">
    <property type="protein sequence ID" value="OFV67709.1"/>
    <property type="molecule type" value="Genomic_DNA"/>
</dbReference>
<evidence type="ECO:0000313" key="2">
    <source>
        <dbReference type="EMBL" id="OFV67709.1"/>
    </source>
</evidence>
<proteinExistence type="predicted"/>
<keyword evidence="1" id="KW-0472">Membrane</keyword>
<accession>A0A1F2P8N6</accession>
<evidence type="ECO:0008006" key="4">
    <source>
        <dbReference type="Google" id="ProtNLM"/>
    </source>
</evidence>
<name>A0A1F2P8N6_9EURY</name>
<reference evidence="2" key="1">
    <citation type="submission" date="2016-05" db="EMBL/GenBank/DDBJ databases">
        <title>Microbial consortia oxidize butane by reversing methanogenesis.</title>
        <authorList>
            <person name="Laso-Perez R."/>
            <person name="Richter M."/>
            <person name="Wegener G."/>
            <person name="Musat F."/>
        </authorList>
    </citation>
    <scope>NUCLEOTIDE SEQUENCE [LARGE SCALE GENOMIC DNA]</scope>
    <source>
        <strain evidence="2">BOX2</strain>
    </source>
</reference>
<protein>
    <recommendedName>
        <fullName evidence="4">CcmD family protein</fullName>
    </recommendedName>
</protein>
<dbReference type="AlphaFoldDB" id="A0A1F2P8N6"/>
<feature type="transmembrane region" description="Helical" evidence="1">
    <location>
        <begin position="6"/>
        <end position="27"/>
    </location>
</feature>
<evidence type="ECO:0000256" key="1">
    <source>
        <dbReference type="SAM" id="Phobius"/>
    </source>
</evidence>
<gene>
    <name evidence="2" type="ORF">SCAL_001084</name>
</gene>